<dbReference type="EMBL" id="NQYH01000002">
    <property type="protein sequence ID" value="RIY41659.1"/>
    <property type="molecule type" value="Genomic_DNA"/>
</dbReference>
<reference evidence="1 2" key="1">
    <citation type="submission" date="2017-08" db="EMBL/GenBank/DDBJ databases">
        <title>Pusillimonas indicus sp. nov., a member of the family Alcaligenaceae isolated from surface seawater.</title>
        <authorList>
            <person name="Li J."/>
        </authorList>
    </citation>
    <scope>NUCLEOTIDE SEQUENCE [LARGE SCALE GENOMIC DNA]</scope>
    <source>
        <strain evidence="1 2">L52-1-41</strain>
    </source>
</reference>
<name>A0A3A1YWJ5_9BURK</name>
<protein>
    <submittedName>
        <fullName evidence="1">Uncharacterized protein</fullName>
    </submittedName>
</protein>
<comment type="caution">
    <text evidence="1">The sequence shown here is derived from an EMBL/GenBank/DDBJ whole genome shotgun (WGS) entry which is preliminary data.</text>
</comment>
<dbReference type="RefSeq" id="WP_119515559.1">
    <property type="nucleotide sequence ID" value="NZ_NQYH01000002.1"/>
</dbReference>
<accession>A0A3A1YWJ5</accession>
<evidence type="ECO:0000313" key="1">
    <source>
        <dbReference type="EMBL" id="RIY41659.1"/>
    </source>
</evidence>
<dbReference type="AlphaFoldDB" id="A0A3A1YWJ5"/>
<proteinExistence type="predicted"/>
<evidence type="ECO:0000313" key="2">
    <source>
        <dbReference type="Proteomes" id="UP000266206"/>
    </source>
</evidence>
<gene>
    <name evidence="1" type="ORF">CJP73_04165</name>
</gene>
<organism evidence="1 2">
    <name type="scientific">Neopusillimonas maritima</name>
    <dbReference type="NCBI Taxonomy" id="2026239"/>
    <lineage>
        <taxon>Bacteria</taxon>
        <taxon>Pseudomonadati</taxon>
        <taxon>Pseudomonadota</taxon>
        <taxon>Betaproteobacteria</taxon>
        <taxon>Burkholderiales</taxon>
        <taxon>Alcaligenaceae</taxon>
        <taxon>Neopusillimonas</taxon>
    </lineage>
</organism>
<sequence length="172" mass="19452">MKYVNLSLKWHFCIWMAGMLMPLQVGWATPSNWLDVSSARTEVERFIAYVGLPDARWSPVESIAVQGVLFYFSRVTVRTRLASVLDAFTGKDSPFEQILFGANQVLLSGWRQERHWLLHLNAAEKGVQGTLSVLPFKPEAQDIPINPDHAAILNDWARAYSSLRQAPSQELP</sequence>
<dbReference type="Proteomes" id="UP000266206">
    <property type="component" value="Unassembled WGS sequence"/>
</dbReference>